<evidence type="ECO:0000259" key="9">
    <source>
        <dbReference type="Pfam" id="PF03941"/>
    </source>
</evidence>
<keyword evidence="5" id="KW-0159">Chromosome partition</keyword>
<feature type="compositionally biased region" description="Polar residues" evidence="8">
    <location>
        <begin position="693"/>
        <end position="709"/>
    </location>
</feature>
<evidence type="ECO:0000256" key="5">
    <source>
        <dbReference type="ARBA" id="ARBA00022829"/>
    </source>
</evidence>
<proteinExistence type="inferred from homology"/>
<feature type="region of interest" description="Disordered" evidence="8">
    <location>
        <begin position="88"/>
        <end position="112"/>
    </location>
</feature>
<feature type="compositionally biased region" description="Low complexity" evidence="8">
    <location>
        <begin position="492"/>
        <end position="501"/>
    </location>
</feature>
<keyword evidence="6" id="KW-0206">Cytoskeleton</keyword>
<sequence length="1090" mass="117250">MMTQQQTGEGNIVNQILDNLSRLGESKKRELDRELEKHLQWARGQFAERGGLILSNIKDCDPKVLRDKSTNRTKFNTYDQDVMHKVLKQEDKENGAADAPNRRVSAETAEDVKRNIKRRESSMAVANIAIGSFAPVPSSNRKRKSDEGVAELKRISNQSDAGKKLRVAGAGPPPQPKTSADFIDECTQLTVAKIKAALKKRGISFKGYRLKADVAELLASDMATEANREAKEAWEREQELAGDAGDDEDDQNDEKHDDSDADIDVTGTEPSDNTGPAALAETAGPASSEKDDHENSESADAASKAEGNDQGEIDEAHRLQSQSLTTATDDDAEGTVAAIVKNSSTPKEDAAKSSVQVDEEEQKTADEKNKSPAFKTPPGKKDISKQDAQEEDHPPALPARPYALSRASTPPSPESKDEGIEAMTSASPSVRPSNLATSLEASGSANGPQTPDSTRKNSLESAPSGRDGEETKRRKLSDEHERAMTPPPPPKSASVSSVAKSILASGSKTLTPQPSGTTTVRSLASRQSSLSQSAQNSLDATQRQSVEPAEADLEPPSPAMVKSLRVREGKIRSASVSSAGLESSPSIASQLGNSQRGSRMGVARSSFTSSSSSSNTPGQGAEDARADSSEGGRKQQLLEEMENRIRRMSSTAPTSQDVLQEAEQMREEARKRAIDRMRNAPSAKIAAAKEESPTVSITRSVSTSAISNKSSDEKIPVAAVTRPSSQLTHEVSSGSMDDTTKTPGPSSAKKEVGVPPRGTVPSNIIRGLTSFVKKIPVDKTTSGKPPRVKGVVPALKKAQIAKEKMERLEHERREKLRLMQEMRMKSRQAQADNESTEETAQPASSTTSSSSSFRFLKKKIAPPVAVSTSGNSSAQSTSGGGGAAVSSGATGFAIAKPNVVPTNITKEISSPGLPPPPSPPSPQQKEVAHFVESSSSADLSSKPQKHSLVDIAPSMNRVEKEREESSAVAESDIERDDQLDERREADNYALTDASDDDDDSLSSPSESETPQKPVPEWAQKANLQRALHRQYFDERRDPDKIFGKIPPCDLEVIFKSSKKRYKSRGSSGIWLKDGLTLKETKQYRKDLGLE</sequence>
<accession>A0A2R5G8H7</accession>
<dbReference type="PANTHER" id="PTHR13142">
    <property type="entry name" value="INNER CENTROMERE PROTEIN"/>
    <property type="match status" value="1"/>
</dbReference>
<evidence type="ECO:0000256" key="2">
    <source>
        <dbReference type="ARBA" id="ARBA00004186"/>
    </source>
</evidence>
<reference evidence="10 11" key="1">
    <citation type="submission" date="2017-12" db="EMBL/GenBank/DDBJ databases">
        <title>Sequencing, de novo assembly and annotation of complete genome of a new Thraustochytrid species, strain FCC1311.</title>
        <authorList>
            <person name="Sedici K."/>
            <person name="Godart F."/>
            <person name="Aiese Cigliano R."/>
            <person name="Sanseverino W."/>
            <person name="Barakat M."/>
            <person name="Ortet P."/>
            <person name="Marechal E."/>
            <person name="Cagnac O."/>
            <person name="Amato A."/>
        </authorList>
    </citation>
    <scope>NUCLEOTIDE SEQUENCE [LARGE SCALE GENOMIC DNA]</scope>
</reference>
<feature type="compositionally biased region" description="Polar residues" evidence="8">
    <location>
        <begin position="932"/>
        <end position="942"/>
    </location>
</feature>
<dbReference type="Gene3D" id="6.10.250.2990">
    <property type="match status" value="1"/>
</dbReference>
<feature type="compositionally biased region" description="Basic and acidic residues" evidence="8">
    <location>
        <begin position="466"/>
        <end position="483"/>
    </location>
</feature>
<evidence type="ECO:0000256" key="3">
    <source>
        <dbReference type="ARBA" id="ARBA00010042"/>
    </source>
</evidence>
<feature type="compositionally biased region" description="Low complexity" evidence="8">
    <location>
        <begin position="522"/>
        <end position="540"/>
    </location>
</feature>
<evidence type="ECO:0000256" key="8">
    <source>
        <dbReference type="SAM" id="MobiDB-lite"/>
    </source>
</evidence>
<protein>
    <submittedName>
        <fullName evidence="10">Inner centromere protein A</fullName>
    </submittedName>
</protein>
<feature type="compositionally biased region" description="Basic and acidic residues" evidence="8">
    <location>
        <begin position="663"/>
        <end position="678"/>
    </location>
</feature>
<dbReference type="InParanoid" id="A0A2R5G8H7"/>
<dbReference type="Proteomes" id="UP000241890">
    <property type="component" value="Unassembled WGS sequence"/>
</dbReference>
<feature type="compositionally biased region" description="Basic and acidic residues" evidence="8">
    <location>
        <begin position="622"/>
        <end position="645"/>
    </location>
</feature>
<dbReference type="InterPro" id="IPR005635">
    <property type="entry name" value="Inner_centromere_prot_ARK-bd"/>
</dbReference>
<feature type="compositionally biased region" description="Polar residues" evidence="8">
    <location>
        <begin position="648"/>
        <end position="658"/>
    </location>
</feature>
<feature type="compositionally biased region" description="Basic and acidic residues" evidence="8">
    <location>
        <begin position="228"/>
        <end position="239"/>
    </location>
</feature>
<feature type="compositionally biased region" description="Polar residues" evidence="8">
    <location>
        <begin position="722"/>
        <end position="745"/>
    </location>
</feature>
<feature type="compositionally biased region" description="Low complexity" evidence="8">
    <location>
        <begin position="573"/>
        <end position="586"/>
    </location>
</feature>
<evidence type="ECO:0000256" key="1">
    <source>
        <dbReference type="ARBA" id="ARBA00004123"/>
    </source>
</evidence>
<feature type="compositionally biased region" description="Polar residues" evidence="8">
    <location>
        <begin position="827"/>
        <end position="843"/>
    </location>
</feature>
<feature type="compositionally biased region" description="Polar residues" evidence="8">
    <location>
        <begin position="587"/>
        <end position="597"/>
    </location>
</feature>
<name>A0A2R5G8H7_9STRA</name>
<feature type="compositionally biased region" description="Basic and acidic residues" evidence="8">
    <location>
        <begin position="800"/>
        <end position="824"/>
    </location>
</feature>
<dbReference type="GO" id="GO:0005819">
    <property type="term" value="C:spindle"/>
    <property type="evidence" value="ECO:0007669"/>
    <property type="project" value="UniProtKB-SubCell"/>
</dbReference>
<gene>
    <name evidence="10" type="ORF">FCC1311_010012</name>
</gene>
<comment type="caution">
    <text evidence="10">The sequence shown here is derived from an EMBL/GenBank/DDBJ whole genome shotgun (WGS) entry which is preliminary data.</text>
</comment>
<dbReference type="GO" id="GO:0005634">
    <property type="term" value="C:nucleus"/>
    <property type="evidence" value="ECO:0007669"/>
    <property type="project" value="UniProtKB-SubCell"/>
</dbReference>
<feature type="region of interest" description="Disordered" evidence="8">
    <location>
        <begin position="776"/>
        <end position="888"/>
    </location>
</feature>
<feature type="compositionally biased region" description="Pro residues" evidence="8">
    <location>
        <begin position="912"/>
        <end position="922"/>
    </location>
</feature>
<dbReference type="AlphaFoldDB" id="A0A2R5G8H7"/>
<feature type="domain" description="Inner centromere protein ARK-binding" evidence="9">
    <location>
        <begin position="991"/>
        <end position="1054"/>
    </location>
</feature>
<feature type="region of interest" description="Disordered" evidence="8">
    <location>
        <begin position="228"/>
        <end position="763"/>
    </location>
</feature>
<feature type="region of interest" description="Disordered" evidence="8">
    <location>
        <begin position="903"/>
        <end position="1020"/>
    </location>
</feature>
<feature type="compositionally biased region" description="Low complexity" evidence="8">
    <location>
        <begin position="865"/>
        <end position="877"/>
    </location>
</feature>
<dbReference type="PANTHER" id="PTHR13142:SF1">
    <property type="entry name" value="INNER CENTROMERE PROTEIN"/>
    <property type="match status" value="1"/>
</dbReference>
<feature type="compositionally biased region" description="Low complexity" evidence="8">
    <location>
        <begin position="1001"/>
        <end position="1010"/>
    </location>
</feature>
<dbReference type="EMBL" id="BEYU01000008">
    <property type="protein sequence ID" value="GBG24783.1"/>
    <property type="molecule type" value="Genomic_DNA"/>
</dbReference>
<comment type="subcellular location">
    <subcellularLocation>
        <location evidence="2">Cytoplasm</location>
        <location evidence="2">Cytoskeleton</location>
        <location evidence="2">Spindle</location>
    </subcellularLocation>
    <subcellularLocation>
        <location evidence="1">Nucleus</location>
    </subcellularLocation>
</comment>
<evidence type="ECO:0000256" key="6">
    <source>
        <dbReference type="ARBA" id="ARBA00023212"/>
    </source>
</evidence>
<keyword evidence="7" id="KW-0539">Nucleus</keyword>
<feature type="compositionally biased region" description="Polar residues" evidence="8">
    <location>
        <begin position="424"/>
        <end position="452"/>
    </location>
</feature>
<evidence type="ECO:0000256" key="7">
    <source>
        <dbReference type="ARBA" id="ARBA00023242"/>
    </source>
</evidence>
<dbReference type="OrthoDB" id="6123at2759"/>
<organism evidence="10 11">
    <name type="scientific">Hondaea fermentalgiana</name>
    <dbReference type="NCBI Taxonomy" id="2315210"/>
    <lineage>
        <taxon>Eukaryota</taxon>
        <taxon>Sar</taxon>
        <taxon>Stramenopiles</taxon>
        <taxon>Bigyra</taxon>
        <taxon>Labyrinthulomycetes</taxon>
        <taxon>Thraustochytrida</taxon>
        <taxon>Thraustochytriidae</taxon>
        <taxon>Hondaea</taxon>
    </lineage>
</organism>
<evidence type="ECO:0000313" key="10">
    <source>
        <dbReference type="EMBL" id="GBG24783.1"/>
    </source>
</evidence>
<feature type="compositionally biased region" description="Polar residues" evidence="8">
    <location>
        <begin position="504"/>
        <end position="521"/>
    </location>
</feature>
<dbReference type="Pfam" id="PF03941">
    <property type="entry name" value="INCENP_ARK-bind"/>
    <property type="match status" value="1"/>
</dbReference>
<evidence type="ECO:0000256" key="4">
    <source>
        <dbReference type="ARBA" id="ARBA00022490"/>
    </source>
</evidence>
<feature type="compositionally biased region" description="Basic and acidic residues" evidence="8">
    <location>
        <begin position="379"/>
        <end position="394"/>
    </location>
</feature>
<feature type="compositionally biased region" description="Basic and acidic residues" evidence="8">
    <location>
        <begin position="144"/>
        <end position="154"/>
    </location>
</feature>
<evidence type="ECO:0000313" key="11">
    <source>
        <dbReference type="Proteomes" id="UP000241890"/>
    </source>
</evidence>
<feature type="compositionally biased region" description="Low complexity" evidence="8">
    <location>
        <begin position="605"/>
        <end position="614"/>
    </location>
</feature>
<keyword evidence="4" id="KW-0963">Cytoplasm</keyword>
<keyword evidence="11" id="KW-1185">Reference proteome</keyword>
<dbReference type="GO" id="GO:0007059">
    <property type="term" value="P:chromosome segregation"/>
    <property type="evidence" value="ECO:0007669"/>
    <property type="project" value="UniProtKB-KW"/>
</dbReference>
<feature type="region of interest" description="Disordered" evidence="8">
    <location>
        <begin position="135"/>
        <end position="180"/>
    </location>
</feature>
<comment type="similarity">
    <text evidence="3">Belongs to the INCENP family.</text>
</comment>